<feature type="region of interest" description="Disordered" evidence="2">
    <location>
        <begin position="244"/>
        <end position="267"/>
    </location>
</feature>
<evidence type="ECO:0000313" key="4">
    <source>
        <dbReference type="EMBL" id="CUH84879.1"/>
    </source>
</evidence>
<dbReference type="Pfam" id="PF04954">
    <property type="entry name" value="SIP"/>
    <property type="match status" value="1"/>
</dbReference>
<dbReference type="PANTHER" id="PTHR30157">
    <property type="entry name" value="FERRIC REDUCTASE, NADPH-DEPENDENT"/>
    <property type="match status" value="1"/>
</dbReference>
<sequence length="267" mass="28877">MATSSKSNAPRQAVVHAVSHVTPNMYRITFGGAGLADFPAGCEGGYIKLIFPDAPRANPDRPVMRTYSIRAHDVAAGEITVDFALHGDNGGLATDWALKAAPGDTIAIGGPGTIKMIDPAADPAPDWYLIVGDMTAIPALMCNIERLPETAQGDVVVEVTSEADKQPMDLPAGMTVHWVVNPQPDQLNGALVAAIKELPWRQGRPFVWTACEFDSMRVLRSYYRTDRGLARDQFYLSSYWRAGRTEDQHKTDKAKDSASDQPAAVPA</sequence>
<gene>
    <name evidence="4" type="primary">viuB</name>
    <name evidence="4" type="ORF">TM5383_02098</name>
</gene>
<proteinExistence type="inferred from homology"/>
<dbReference type="Gene3D" id="2.40.30.10">
    <property type="entry name" value="Translation factors"/>
    <property type="match status" value="1"/>
</dbReference>
<feature type="compositionally biased region" description="Basic and acidic residues" evidence="2">
    <location>
        <begin position="244"/>
        <end position="258"/>
    </location>
</feature>
<feature type="domain" description="FAD-binding FR-type" evidence="3">
    <location>
        <begin position="8"/>
        <end position="118"/>
    </location>
</feature>
<evidence type="ECO:0000256" key="2">
    <source>
        <dbReference type="SAM" id="MobiDB-lite"/>
    </source>
</evidence>
<dbReference type="Pfam" id="PF08021">
    <property type="entry name" value="FAD_binding_9"/>
    <property type="match status" value="1"/>
</dbReference>
<keyword evidence="5" id="KW-1185">Reference proteome</keyword>
<dbReference type="STRING" id="340021.TM5383_02098"/>
<dbReference type="InterPro" id="IPR039374">
    <property type="entry name" value="SIP_fam"/>
</dbReference>
<dbReference type="RefSeq" id="WP_058318970.1">
    <property type="nucleotide sequence ID" value="NZ_CYSF01000009.1"/>
</dbReference>
<dbReference type="InterPro" id="IPR017938">
    <property type="entry name" value="Riboflavin_synthase-like_b-brl"/>
</dbReference>
<dbReference type="OrthoDB" id="9814826at2"/>
<reference evidence="4 5" key="1">
    <citation type="submission" date="2015-09" db="EMBL/GenBank/DDBJ databases">
        <authorList>
            <consortium name="Swine Surveillance"/>
        </authorList>
    </citation>
    <scope>NUCLEOTIDE SEQUENCE [LARGE SCALE GENOMIC DNA]</scope>
    <source>
        <strain evidence="4 5">CECT 8383</strain>
    </source>
</reference>
<dbReference type="GO" id="GO:0016491">
    <property type="term" value="F:oxidoreductase activity"/>
    <property type="evidence" value="ECO:0007669"/>
    <property type="project" value="InterPro"/>
</dbReference>
<dbReference type="Gene3D" id="3.40.50.80">
    <property type="entry name" value="Nucleotide-binding domain of ferredoxin-NADP reductase (FNR) module"/>
    <property type="match status" value="1"/>
</dbReference>
<evidence type="ECO:0000256" key="1">
    <source>
        <dbReference type="ARBA" id="ARBA00035644"/>
    </source>
</evidence>
<evidence type="ECO:0000313" key="5">
    <source>
        <dbReference type="Proteomes" id="UP000051681"/>
    </source>
</evidence>
<dbReference type="AlphaFoldDB" id="A0A0P1GR41"/>
<comment type="similarity">
    <text evidence="1">Belongs to the SIP oxidoreductase family.</text>
</comment>
<dbReference type="SUPFAM" id="SSF63380">
    <property type="entry name" value="Riboflavin synthase domain-like"/>
    <property type="match status" value="1"/>
</dbReference>
<dbReference type="InterPro" id="IPR007037">
    <property type="entry name" value="SIP_rossman_dom"/>
</dbReference>
<dbReference type="EMBL" id="CYSF01000009">
    <property type="protein sequence ID" value="CUH84879.1"/>
    <property type="molecule type" value="Genomic_DNA"/>
</dbReference>
<protein>
    <submittedName>
        <fullName evidence="4">Vibriobactin utilization protein ViuB</fullName>
    </submittedName>
</protein>
<dbReference type="InterPro" id="IPR013113">
    <property type="entry name" value="SIP_FAD-bd"/>
</dbReference>
<dbReference type="InterPro" id="IPR039261">
    <property type="entry name" value="FNR_nucleotide-bd"/>
</dbReference>
<dbReference type="PANTHER" id="PTHR30157:SF0">
    <property type="entry name" value="NADPH-DEPENDENT FERRIC-CHELATE REDUCTASE"/>
    <property type="match status" value="1"/>
</dbReference>
<name>A0A0P1GR41_9RHOB</name>
<accession>A0A0P1GR41</accession>
<dbReference type="Proteomes" id="UP000051681">
    <property type="component" value="Unassembled WGS sequence"/>
</dbReference>
<evidence type="ECO:0000259" key="3">
    <source>
        <dbReference type="PROSITE" id="PS51384"/>
    </source>
</evidence>
<dbReference type="InterPro" id="IPR017927">
    <property type="entry name" value="FAD-bd_FR_type"/>
</dbReference>
<dbReference type="PROSITE" id="PS51384">
    <property type="entry name" value="FAD_FR"/>
    <property type="match status" value="1"/>
</dbReference>
<dbReference type="CDD" id="cd06193">
    <property type="entry name" value="siderophore_interacting"/>
    <property type="match status" value="1"/>
</dbReference>
<organism evidence="4 5">
    <name type="scientific">Thalassovita mediterranea</name>
    <dbReference type="NCBI Taxonomy" id="340021"/>
    <lineage>
        <taxon>Bacteria</taxon>
        <taxon>Pseudomonadati</taxon>
        <taxon>Pseudomonadota</taxon>
        <taxon>Alphaproteobacteria</taxon>
        <taxon>Rhodobacterales</taxon>
        <taxon>Roseobacteraceae</taxon>
        <taxon>Thalassovita</taxon>
    </lineage>
</organism>